<feature type="domain" description="Biotin-protein ligase N-terminal" evidence="1">
    <location>
        <begin position="85"/>
        <end position="286"/>
    </location>
</feature>
<name>A0A1F7RGV2_9BACT</name>
<protein>
    <recommendedName>
        <fullName evidence="1">Biotin-protein ligase N-terminal domain-containing protein</fullName>
    </recommendedName>
</protein>
<comment type="caution">
    <text evidence="2">The sequence shown here is derived from an EMBL/GenBank/DDBJ whole genome shotgun (WGS) entry which is preliminary data.</text>
</comment>
<dbReference type="InterPro" id="IPR029062">
    <property type="entry name" value="Class_I_gatase-like"/>
</dbReference>
<reference evidence="2 3" key="1">
    <citation type="journal article" date="2016" name="Nat. Commun.">
        <title>Thousands of microbial genomes shed light on interconnected biogeochemical processes in an aquifer system.</title>
        <authorList>
            <person name="Anantharaman K."/>
            <person name="Brown C.T."/>
            <person name="Hug L.A."/>
            <person name="Sharon I."/>
            <person name="Castelle C.J."/>
            <person name="Probst A.J."/>
            <person name="Thomas B.C."/>
            <person name="Singh A."/>
            <person name="Wilkins M.J."/>
            <person name="Karaoz U."/>
            <person name="Brodie E.L."/>
            <person name="Williams K.H."/>
            <person name="Hubbard S.S."/>
            <person name="Banfield J.F."/>
        </authorList>
    </citation>
    <scope>NUCLEOTIDE SEQUENCE [LARGE SCALE GENOMIC DNA]</scope>
</reference>
<sequence>MLYLCNLKIPEISLNKFAVDIQTYKRFFSLLLSGKDIFFDKKEGYFFTEHSPSNSPISYPKIGIYIGNGSSHSWLWLVDLFEKYRLYDIAFIEGEEILEDKLNTIDIFIVSGGDTFAIGEEIGEVGSYKVKNFLEKGGSYIGICAGAYLMLSSSKIPLKFFNFSGGKIKNLTSAPPRPINMSYKFSIPYGCQYVYHPVRGAVQIQSLRIPPFYRSDLIISPIFGGGLITPSKDLTPLANFHSFTEDTVFLVNPEIASDIFFGSCAAVMKNYGDGMIFLYSPHFEHPTFPEGNNIIIDTICYGIANTRRKDPVNKITLPSKLYQKIILKKIKSFLSNARIIVYGLVNNQIYWKIGNKVWEAEKISVFIESIWKRINIIERSVSDFRIEPSELSQIATLSSIVLNNLKKLKSEINKGSNSEEESKTLFKSLTELSSLFFKNYFKSKLDSTLKNVNTL</sequence>
<gene>
    <name evidence="2" type="ORF">A2042_02840</name>
</gene>
<accession>A0A1F7RGV2</accession>
<dbReference type="Pfam" id="PF09825">
    <property type="entry name" value="BPL_N"/>
    <property type="match status" value="1"/>
</dbReference>
<organism evidence="2 3">
    <name type="scientific">Candidatus Schekmanbacteria bacterium GWA2_38_11</name>
    <dbReference type="NCBI Taxonomy" id="1817876"/>
    <lineage>
        <taxon>Bacteria</taxon>
        <taxon>Candidatus Schekmaniibacteriota</taxon>
    </lineage>
</organism>
<evidence type="ECO:0000313" key="3">
    <source>
        <dbReference type="Proteomes" id="UP000178526"/>
    </source>
</evidence>
<dbReference type="AlphaFoldDB" id="A0A1F7RGV2"/>
<proteinExistence type="predicted"/>
<dbReference type="Proteomes" id="UP000178526">
    <property type="component" value="Unassembled WGS sequence"/>
</dbReference>
<dbReference type="Gene3D" id="3.40.50.880">
    <property type="match status" value="1"/>
</dbReference>
<evidence type="ECO:0000259" key="1">
    <source>
        <dbReference type="Pfam" id="PF09825"/>
    </source>
</evidence>
<dbReference type="EMBL" id="MGDB01000107">
    <property type="protein sequence ID" value="OGL40144.1"/>
    <property type="molecule type" value="Genomic_DNA"/>
</dbReference>
<evidence type="ECO:0000313" key="2">
    <source>
        <dbReference type="EMBL" id="OGL40144.1"/>
    </source>
</evidence>
<dbReference type="SUPFAM" id="SSF52317">
    <property type="entry name" value="Class I glutamine amidotransferase-like"/>
    <property type="match status" value="2"/>
</dbReference>
<dbReference type="InterPro" id="IPR019197">
    <property type="entry name" value="Biotin-prot_ligase_N"/>
</dbReference>